<dbReference type="EMBL" id="KN716217">
    <property type="protein sequence ID" value="KJH50020.1"/>
    <property type="molecule type" value="Genomic_DNA"/>
</dbReference>
<dbReference type="InterPro" id="IPR040382">
    <property type="entry name" value="NOL10/Enp2"/>
</dbReference>
<dbReference type="Pfam" id="PF23097">
    <property type="entry name" value="NOL10_2nd"/>
    <property type="match status" value="1"/>
</dbReference>
<dbReference type="GO" id="GO:0030686">
    <property type="term" value="C:90S preribosome"/>
    <property type="evidence" value="ECO:0007669"/>
    <property type="project" value="TreeGrafter"/>
</dbReference>
<evidence type="ECO:0000313" key="3">
    <source>
        <dbReference type="EMBL" id="KJH50020.1"/>
    </source>
</evidence>
<evidence type="ECO:0000259" key="2">
    <source>
        <dbReference type="Pfam" id="PF23098"/>
    </source>
</evidence>
<dbReference type="InterPro" id="IPR015943">
    <property type="entry name" value="WD40/YVTN_repeat-like_dom_sf"/>
</dbReference>
<dbReference type="PANTHER" id="PTHR14927">
    <property type="entry name" value="NUCLEOLAR PROTEIN 10"/>
    <property type="match status" value="1"/>
</dbReference>
<dbReference type="InterPro" id="IPR056550">
    <property type="entry name" value="NOL10_2nd"/>
</dbReference>
<evidence type="ECO:0000313" key="4">
    <source>
        <dbReference type="Proteomes" id="UP000053766"/>
    </source>
</evidence>
<organism evidence="3 4">
    <name type="scientific">Dictyocaulus viviparus</name>
    <name type="common">Bovine lungworm</name>
    <dbReference type="NCBI Taxonomy" id="29172"/>
    <lineage>
        <taxon>Eukaryota</taxon>
        <taxon>Metazoa</taxon>
        <taxon>Ecdysozoa</taxon>
        <taxon>Nematoda</taxon>
        <taxon>Chromadorea</taxon>
        <taxon>Rhabditida</taxon>
        <taxon>Rhabditina</taxon>
        <taxon>Rhabditomorpha</taxon>
        <taxon>Strongyloidea</taxon>
        <taxon>Metastrongylidae</taxon>
        <taxon>Dictyocaulus</taxon>
    </lineage>
</organism>
<feature type="domain" description="Nucleolar protein 10-like N-terminal" evidence="2">
    <location>
        <begin position="1"/>
        <end position="264"/>
    </location>
</feature>
<evidence type="ECO:0008006" key="5">
    <source>
        <dbReference type="Google" id="ProtNLM"/>
    </source>
</evidence>
<name>A0A0D8XZX1_DICVI</name>
<dbReference type="STRING" id="29172.A0A0D8XZX1"/>
<reference evidence="3 4" key="1">
    <citation type="submission" date="2013-11" db="EMBL/GenBank/DDBJ databases">
        <title>Draft genome of the bovine lungworm Dictyocaulus viviparus.</title>
        <authorList>
            <person name="Mitreva M."/>
        </authorList>
    </citation>
    <scope>NUCLEOTIDE SEQUENCE [LARGE SCALE GENOMIC DNA]</scope>
    <source>
        <strain evidence="3 4">HannoverDv2000</strain>
    </source>
</reference>
<dbReference type="SUPFAM" id="SSF50978">
    <property type="entry name" value="WD40 repeat-like"/>
    <property type="match status" value="1"/>
</dbReference>
<feature type="domain" description="Nucleolar protein 10-like N-terminal" evidence="2">
    <location>
        <begin position="311"/>
        <end position="392"/>
    </location>
</feature>
<reference evidence="4" key="2">
    <citation type="journal article" date="2016" name="Sci. Rep.">
        <title>Dictyocaulus viviparus genome, variome and transcriptome elucidate lungworm biology and support future intervention.</title>
        <authorList>
            <person name="McNulty S.N."/>
            <person name="Strube C."/>
            <person name="Rosa B.A."/>
            <person name="Martin J.C."/>
            <person name="Tyagi R."/>
            <person name="Choi Y.J."/>
            <person name="Wang Q."/>
            <person name="Hallsworth Pepin K."/>
            <person name="Zhang X."/>
            <person name="Ozersky P."/>
            <person name="Wilson R.K."/>
            <person name="Sternberg P.W."/>
            <person name="Gasser R.B."/>
            <person name="Mitreva M."/>
        </authorList>
    </citation>
    <scope>NUCLEOTIDE SEQUENCE [LARGE SCALE GENOMIC DNA]</scope>
    <source>
        <strain evidence="4">HannoverDv2000</strain>
    </source>
</reference>
<dbReference type="InterPro" id="IPR056551">
    <property type="entry name" value="Beta-prop_NOL10_N"/>
</dbReference>
<feature type="domain" description="Nucleolar protein 10-like second" evidence="1">
    <location>
        <begin position="397"/>
        <end position="444"/>
    </location>
</feature>
<keyword evidence="4" id="KW-1185">Reference proteome</keyword>
<gene>
    <name evidence="3" type="ORF">DICVIV_03821</name>
</gene>
<evidence type="ECO:0000259" key="1">
    <source>
        <dbReference type="Pfam" id="PF23097"/>
    </source>
</evidence>
<dbReference type="OrthoDB" id="273340at2759"/>
<sequence length="721" mass="82709">MQVFSVNDVKIYNLSAGKSVPEWMNSEARRKAERSVDARRRVQLIQDFEMPDVSHTVNLSKDGRYVFATGAYKSWLKCYDLENLALKFQRGLDSSVIKLVSLGDDYSKIILLQEDRFLEIHAAFGRYFRMRMPRYGRDMAYSLEQSDLYLVGASLPKPTNYSYAVSVMLSFFLCSHKFLGTADCQLEAWDHRDKSRVGVLDCLPCLRDETGVEVEITSLKFRDSLLLGVGTSSGHVLLYDIRSCKPLIVKNHLNGLSIRKIDFVSRCLVFCVFDLLQNGFETFDMVLIPMFFSISFGFKLLTMKNTRLRDNESLVLSMDSRVLKIWQASTASPFASIETDCALNDFCRYPDSGLIFFANEGSRLQQFFIPALGTAPKWCYYLESITEELEEAQPAHLYDDYKFVTNEELEMLGLSKLVGTSVLRAYMHGYFLDRRLYNKAQLMTQPVGFEKYVNQKVRDLMHRERDCKVIHNTVETNQPMAVAALAILEDSRFEKLFKDEDFEVCHHGEQIKQNVLNAQKDNAAEISNEKNVIAKQSGLSYADNEDNMSHLEGLTSSYSCSSGTDEETLVEKAKKERDTLQRKVESYKRHQLLFQKKMLLREAEMAARKVGKPKRFIFHELDSTVDAQEFLSQQVKKEDSEGYMSLAEKRSTMQRQSELQENSDVFGGRSVTFSLSKRSLSIKCSENFEKKKNNDSGTMIRTANMDRKRALRKCPSKLGKP</sequence>
<dbReference type="GO" id="GO:0000462">
    <property type="term" value="P:maturation of SSU-rRNA from tricistronic rRNA transcript (SSU-rRNA, 5.8S rRNA, LSU-rRNA)"/>
    <property type="evidence" value="ECO:0007669"/>
    <property type="project" value="TreeGrafter"/>
</dbReference>
<dbReference type="GO" id="GO:0032040">
    <property type="term" value="C:small-subunit processome"/>
    <property type="evidence" value="ECO:0007669"/>
    <property type="project" value="TreeGrafter"/>
</dbReference>
<dbReference type="Proteomes" id="UP000053766">
    <property type="component" value="Unassembled WGS sequence"/>
</dbReference>
<dbReference type="AlphaFoldDB" id="A0A0D8XZX1"/>
<protein>
    <recommendedName>
        <fullName evidence="5">Nucleolar protein 10</fullName>
    </recommendedName>
</protein>
<dbReference type="PANTHER" id="PTHR14927:SF0">
    <property type="entry name" value="NUCLEOLAR PROTEIN 10"/>
    <property type="match status" value="1"/>
</dbReference>
<dbReference type="Gene3D" id="2.130.10.10">
    <property type="entry name" value="YVTN repeat-like/Quinoprotein amine dehydrogenase"/>
    <property type="match status" value="1"/>
</dbReference>
<dbReference type="Pfam" id="PF23098">
    <property type="entry name" value="Beta-prop_NOL10_N"/>
    <property type="match status" value="2"/>
</dbReference>
<accession>A0A0D8XZX1</accession>
<proteinExistence type="predicted"/>
<dbReference type="InterPro" id="IPR036322">
    <property type="entry name" value="WD40_repeat_dom_sf"/>
</dbReference>